<dbReference type="AlphaFoldDB" id="A0A8C9CQT9"/>
<organism evidence="3 4">
    <name type="scientific">Phocoena sinus</name>
    <name type="common">Vaquita</name>
    <dbReference type="NCBI Taxonomy" id="42100"/>
    <lineage>
        <taxon>Eukaryota</taxon>
        <taxon>Metazoa</taxon>
        <taxon>Chordata</taxon>
        <taxon>Craniata</taxon>
        <taxon>Vertebrata</taxon>
        <taxon>Euteleostomi</taxon>
        <taxon>Mammalia</taxon>
        <taxon>Eutheria</taxon>
        <taxon>Laurasiatheria</taxon>
        <taxon>Artiodactyla</taxon>
        <taxon>Whippomorpha</taxon>
        <taxon>Cetacea</taxon>
        <taxon>Odontoceti</taxon>
        <taxon>Phocoenidae</taxon>
        <taxon>Phocoena</taxon>
    </lineage>
</organism>
<sequence length="464" mass="52204">MRPVIEILVKQRRDSGLDLLRNKFVVVVGDPMQRAVCKDLVLLLQKGCLFFSSQLKAKGELSFERDVPRKGCGWERLHSCTYYRDVCRLCSGHHLVHVLEHLRRGEHAPHVVVVNSCLRDLSTYGQDFQRSYLESLESLFGRLEKVLPEACLLVWNTALPMAEVVSGTSSLIEANYYSSAEASRYGFDMLDLHFHFRHAGQHRQRDGVHWDERAHCYLSQLLLAHLADAWGVDLPCRYPVGRWIRDGPTRGLPGPVDGRQPRDSRGDPGEQPLSWFPATSACLCGDLRNPFPRRDLRSSPTAKAPVCPTTHLHSAGNSPVILQRARSDTHWRSKLNDWPGDTCRPDSQNLYPTSEQKVASLPSPVPQRAMQTPAKAHQQTDPSTPRGKTPVARPGPGLLPNVVNRLDRLPNFSHLSVAFSNPAMVRTPSPSYFHRSATSHILLCQSLHSTYHTILLLTLCRNEL</sequence>
<evidence type="ECO:0000256" key="1">
    <source>
        <dbReference type="ARBA" id="ARBA00037957"/>
    </source>
</evidence>
<feature type="compositionally biased region" description="Polar residues" evidence="2">
    <location>
        <begin position="345"/>
        <end position="357"/>
    </location>
</feature>
<accession>A0A8C9CQT9</accession>
<dbReference type="PANTHER" id="PTHR14469">
    <property type="entry name" value="SARCOMA ANTIGEN NY-SAR-23"/>
    <property type="match status" value="1"/>
</dbReference>
<reference evidence="3" key="3">
    <citation type="submission" date="2025-09" db="UniProtKB">
        <authorList>
            <consortium name="Ensembl"/>
        </authorList>
    </citation>
    <scope>IDENTIFICATION</scope>
</reference>
<protein>
    <submittedName>
        <fullName evidence="3">Uncharacterized protein</fullName>
    </submittedName>
</protein>
<dbReference type="SUPFAM" id="SSF52266">
    <property type="entry name" value="SGNH hydrolase"/>
    <property type="match status" value="1"/>
</dbReference>
<dbReference type="PANTHER" id="PTHR14469:SF4">
    <property type="entry name" value="SIMILAR TO CHROMOSOME 20 OPEN READING FRAME 81"/>
    <property type="match status" value="1"/>
</dbReference>
<feature type="region of interest" description="Disordered" evidence="2">
    <location>
        <begin position="336"/>
        <end position="397"/>
    </location>
</feature>
<dbReference type="GeneTree" id="ENSGT00390000002231"/>
<feature type="region of interest" description="Disordered" evidence="2">
    <location>
        <begin position="293"/>
        <end position="315"/>
    </location>
</feature>
<comment type="similarity">
    <text evidence="1">Belongs to the PC-esterase family.</text>
</comment>
<reference evidence="3" key="2">
    <citation type="submission" date="2025-08" db="UniProtKB">
        <authorList>
            <consortium name="Ensembl"/>
        </authorList>
    </citation>
    <scope>IDENTIFICATION</scope>
</reference>
<feature type="region of interest" description="Disordered" evidence="2">
    <location>
        <begin position="249"/>
        <end position="274"/>
    </location>
</feature>
<reference evidence="3" key="1">
    <citation type="submission" date="2019-08" db="EMBL/GenBank/DDBJ databases">
        <title>Phocoena sinus (Vaquita) genome, mPhoSin1, primary haplotype.</title>
        <authorList>
            <person name="Morin P."/>
            <person name="Mountcastle J."/>
            <person name="Fungtammasan C."/>
            <person name="Rhie A."/>
            <person name="Rojas-Bracho L."/>
            <person name="Smith C.R."/>
            <person name="Taylor B.L."/>
            <person name="Gulland F.M.D."/>
            <person name="Musser W."/>
            <person name="Houck M."/>
            <person name="Haase B."/>
            <person name="Paez S."/>
            <person name="Howe K."/>
            <person name="Torrance J."/>
            <person name="Formenti G."/>
            <person name="Phillippy A."/>
            <person name="Ryder O."/>
            <person name="Jarvis E.D."/>
            <person name="Fedrigo O."/>
        </authorList>
    </citation>
    <scope>NUCLEOTIDE SEQUENCE [LARGE SCALE GENOMIC DNA]</scope>
</reference>
<dbReference type="Proteomes" id="UP000694554">
    <property type="component" value="Chromosome 7"/>
</dbReference>
<evidence type="ECO:0000313" key="4">
    <source>
        <dbReference type="Proteomes" id="UP000694554"/>
    </source>
</evidence>
<name>A0A8C9CQT9_PHOSS</name>
<feature type="compositionally biased region" description="Basic and acidic residues" evidence="2">
    <location>
        <begin position="259"/>
        <end position="268"/>
    </location>
</feature>
<evidence type="ECO:0000313" key="3">
    <source>
        <dbReference type="Ensembl" id="ENSPSNP00000024673.1"/>
    </source>
</evidence>
<proteinExistence type="inferred from homology"/>
<keyword evidence="4" id="KW-1185">Reference proteome</keyword>
<dbReference type="Ensembl" id="ENSPSNT00000027742.1">
    <property type="protein sequence ID" value="ENSPSNP00000024673.1"/>
    <property type="gene ID" value="ENSPSNG00000017988.1"/>
</dbReference>
<evidence type="ECO:0000256" key="2">
    <source>
        <dbReference type="SAM" id="MobiDB-lite"/>
    </source>
</evidence>